<name>A0AA38MIM4_9CUCU</name>
<sequence length="141" mass="15704">MAAPPSSPVALAAPKQSATTNRDERIRMCAPRPGEPRTNCPKLRPVDGRPQNNSSLTNNSGLRQNWPSLRRDRQEINIARRSKFEAINIGARRQLLANKVSMMELCPGFRNLLIRFRGDGDAVAVSRPPLEIPNPFCHLTP</sequence>
<feature type="region of interest" description="Disordered" evidence="1">
    <location>
        <begin position="1"/>
        <end position="68"/>
    </location>
</feature>
<protein>
    <submittedName>
        <fullName evidence="2">Uncharacterized protein</fullName>
    </submittedName>
</protein>
<accession>A0AA38MIM4</accession>
<dbReference type="EMBL" id="JALNTZ010000003">
    <property type="protein sequence ID" value="KAJ3657534.1"/>
    <property type="molecule type" value="Genomic_DNA"/>
</dbReference>
<proteinExistence type="predicted"/>
<organism evidence="2 3">
    <name type="scientific">Zophobas morio</name>
    <dbReference type="NCBI Taxonomy" id="2755281"/>
    <lineage>
        <taxon>Eukaryota</taxon>
        <taxon>Metazoa</taxon>
        <taxon>Ecdysozoa</taxon>
        <taxon>Arthropoda</taxon>
        <taxon>Hexapoda</taxon>
        <taxon>Insecta</taxon>
        <taxon>Pterygota</taxon>
        <taxon>Neoptera</taxon>
        <taxon>Endopterygota</taxon>
        <taxon>Coleoptera</taxon>
        <taxon>Polyphaga</taxon>
        <taxon>Cucujiformia</taxon>
        <taxon>Tenebrionidae</taxon>
        <taxon>Zophobas</taxon>
    </lineage>
</organism>
<keyword evidence="3" id="KW-1185">Reference proteome</keyword>
<evidence type="ECO:0000313" key="3">
    <source>
        <dbReference type="Proteomes" id="UP001168821"/>
    </source>
</evidence>
<feature type="compositionally biased region" description="Polar residues" evidence="1">
    <location>
        <begin position="50"/>
        <end position="67"/>
    </location>
</feature>
<evidence type="ECO:0000313" key="2">
    <source>
        <dbReference type="EMBL" id="KAJ3657534.1"/>
    </source>
</evidence>
<dbReference type="AlphaFoldDB" id="A0AA38MIM4"/>
<evidence type="ECO:0000256" key="1">
    <source>
        <dbReference type="SAM" id="MobiDB-lite"/>
    </source>
</evidence>
<comment type="caution">
    <text evidence="2">The sequence shown here is derived from an EMBL/GenBank/DDBJ whole genome shotgun (WGS) entry which is preliminary data.</text>
</comment>
<feature type="compositionally biased region" description="Low complexity" evidence="1">
    <location>
        <begin position="1"/>
        <end position="14"/>
    </location>
</feature>
<dbReference type="Proteomes" id="UP001168821">
    <property type="component" value="Unassembled WGS sequence"/>
</dbReference>
<gene>
    <name evidence="2" type="ORF">Zmor_009330</name>
</gene>
<reference evidence="2" key="1">
    <citation type="journal article" date="2023" name="G3 (Bethesda)">
        <title>Whole genome assemblies of Zophobas morio and Tenebrio molitor.</title>
        <authorList>
            <person name="Kaur S."/>
            <person name="Stinson S.A."/>
            <person name="diCenzo G.C."/>
        </authorList>
    </citation>
    <scope>NUCLEOTIDE SEQUENCE</scope>
    <source>
        <strain evidence="2">QUZm001</strain>
    </source>
</reference>